<reference evidence="2" key="1">
    <citation type="journal article" date="2013" name="Genetics">
        <title>The draft genome and transcriptome of Panagrellus redivivus are shaped by the harsh demands of a free-living lifestyle.</title>
        <authorList>
            <person name="Srinivasan J."/>
            <person name="Dillman A.R."/>
            <person name="Macchietto M.G."/>
            <person name="Heikkinen L."/>
            <person name="Lakso M."/>
            <person name="Fracchia K.M."/>
            <person name="Antoshechkin I."/>
            <person name="Mortazavi A."/>
            <person name="Wong G."/>
            <person name="Sternberg P.W."/>
        </authorList>
    </citation>
    <scope>NUCLEOTIDE SEQUENCE [LARGE SCALE GENOMIC DNA]</scope>
    <source>
        <strain evidence="2">MT8872</strain>
    </source>
</reference>
<evidence type="ECO:0000313" key="3">
    <source>
        <dbReference type="WBParaSite" id="Pan_g19297.t1"/>
    </source>
</evidence>
<feature type="chain" id="PRO_5028883849" evidence="1">
    <location>
        <begin position="19"/>
        <end position="143"/>
    </location>
</feature>
<reference evidence="3" key="2">
    <citation type="submission" date="2020-10" db="UniProtKB">
        <authorList>
            <consortium name="WormBaseParasite"/>
        </authorList>
    </citation>
    <scope>IDENTIFICATION</scope>
</reference>
<protein>
    <submittedName>
        <fullName evidence="3">Uncharacterized protein</fullName>
    </submittedName>
</protein>
<dbReference type="WBParaSite" id="Pan_g19297.t1">
    <property type="protein sequence ID" value="Pan_g19297.t1"/>
    <property type="gene ID" value="Pan_g19297"/>
</dbReference>
<name>A0A7E4VCA3_PANRE</name>
<keyword evidence="2" id="KW-1185">Reference proteome</keyword>
<evidence type="ECO:0000256" key="1">
    <source>
        <dbReference type="SAM" id="SignalP"/>
    </source>
</evidence>
<keyword evidence="1" id="KW-0732">Signal</keyword>
<organism evidence="2 3">
    <name type="scientific">Panagrellus redivivus</name>
    <name type="common">Microworm</name>
    <dbReference type="NCBI Taxonomy" id="6233"/>
    <lineage>
        <taxon>Eukaryota</taxon>
        <taxon>Metazoa</taxon>
        <taxon>Ecdysozoa</taxon>
        <taxon>Nematoda</taxon>
        <taxon>Chromadorea</taxon>
        <taxon>Rhabditida</taxon>
        <taxon>Tylenchina</taxon>
        <taxon>Panagrolaimomorpha</taxon>
        <taxon>Panagrolaimoidea</taxon>
        <taxon>Panagrolaimidae</taxon>
        <taxon>Panagrellus</taxon>
    </lineage>
</organism>
<evidence type="ECO:0000313" key="2">
    <source>
        <dbReference type="Proteomes" id="UP000492821"/>
    </source>
</evidence>
<dbReference type="Proteomes" id="UP000492821">
    <property type="component" value="Unassembled WGS sequence"/>
</dbReference>
<sequence>MQLFPVLLFIAILQPSVGFGFPYGSVQKWFISVRGYFLCGGRPIDVRGEVYRSGIYPNDWNYVQKAYNVYLPLGFVNETFEIENPYNDAQPPQIAFYLEKGSCGCPAEYQFKSEFSPIRTVNTNLTFSLKTPWEIGHVEVKRC</sequence>
<feature type="signal peptide" evidence="1">
    <location>
        <begin position="1"/>
        <end position="18"/>
    </location>
</feature>
<dbReference type="AlphaFoldDB" id="A0A7E4VCA3"/>
<accession>A0A7E4VCA3</accession>
<proteinExistence type="predicted"/>